<dbReference type="Pfam" id="PF00126">
    <property type="entry name" value="HTH_1"/>
    <property type="match status" value="1"/>
</dbReference>
<dbReference type="PANTHER" id="PTHR30419">
    <property type="entry name" value="HTH-TYPE TRANSCRIPTIONAL REGULATOR YBHD"/>
    <property type="match status" value="1"/>
</dbReference>
<dbReference type="SUPFAM" id="SSF53850">
    <property type="entry name" value="Periplasmic binding protein-like II"/>
    <property type="match status" value="1"/>
</dbReference>
<dbReference type="OrthoDB" id="3461141at2"/>
<dbReference type="EMBL" id="MASU01000019">
    <property type="protein sequence ID" value="PXY18733.1"/>
    <property type="molecule type" value="Genomic_DNA"/>
</dbReference>
<dbReference type="RefSeq" id="WP_110343462.1">
    <property type="nucleotide sequence ID" value="NZ_MASU01000019.1"/>
</dbReference>
<dbReference type="PRINTS" id="PR00039">
    <property type="entry name" value="HTHLYSR"/>
</dbReference>
<dbReference type="InterPro" id="IPR036388">
    <property type="entry name" value="WH-like_DNA-bd_sf"/>
</dbReference>
<keyword evidence="3" id="KW-0238">DNA-binding</keyword>
<evidence type="ECO:0000256" key="4">
    <source>
        <dbReference type="ARBA" id="ARBA00023163"/>
    </source>
</evidence>
<dbReference type="InterPro" id="IPR005119">
    <property type="entry name" value="LysR_subst-bd"/>
</dbReference>
<dbReference type="GO" id="GO:0003677">
    <property type="term" value="F:DNA binding"/>
    <property type="evidence" value="ECO:0007669"/>
    <property type="project" value="UniProtKB-KW"/>
</dbReference>
<dbReference type="Gene3D" id="1.10.10.10">
    <property type="entry name" value="Winged helix-like DNA-binding domain superfamily/Winged helix DNA-binding domain"/>
    <property type="match status" value="1"/>
</dbReference>
<comment type="similarity">
    <text evidence="1">Belongs to the LysR transcriptional regulatory family.</text>
</comment>
<dbReference type="Pfam" id="PF03466">
    <property type="entry name" value="LysR_substrate"/>
    <property type="match status" value="1"/>
</dbReference>
<feature type="domain" description="HTH lysR-type" evidence="5">
    <location>
        <begin position="10"/>
        <end position="68"/>
    </location>
</feature>
<dbReference type="InterPro" id="IPR050950">
    <property type="entry name" value="HTH-type_LysR_regulators"/>
</dbReference>
<gene>
    <name evidence="6" type="ORF">BA062_34570</name>
</gene>
<evidence type="ECO:0000313" key="7">
    <source>
        <dbReference type="Proteomes" id="UP000247892"/>
    </source>
</evidence>
<evidence type="ECO:0000259" key="5">
    <source>
        <dbReference type="PROSITE" id="PS50931"/>
    </source>
</evidence>
<dbReference type="InterPro" id="IPR036390">
    <property type="entry name" value="WH_DNA-bd_sf"/>
</dbReference>
<evidence type="ECO:0000256" key="3">
    <source>
        <dbReference type="ARBA" id="ARBA00023125"/>
    </source>
</evidence>
<organism evidence="6 7">
    <name type="scientific">Prauserella flavalba</name>
    <dbReference type="NCBI Taxonomy" id="1477506"/>
    <lineage>
        <taxon>Bacteria</taxon>
        <taxon>Bacillati</taxon>
        <taxon>Actinomycetota</taxon>
        <taxon>Actinomycetes</taxon>
        <taxon>Pseudonocardiales</taxon>
        <taxon>Pseudonocardiaceae</taxon>
        <taxon>Prauserella</taxon>
    </lineage>
</organism>
<dbReference type="InterPro" id="IPR000847">
    <property type="entry name" value="LysR_HTH_N"/>
</dbReference>
<sequence>MSSLDRSPSFTLRQLTAFVAVAETGTISAAAERMLVSQSAVSLAINDLEKALGAQLCVRRRAHGVQLTPTGEAMLVRARLLLQQAAEMQAESANSSGELTGPLSLGCYPTVGPTILPPLLARFTERHPGVTIRFREAMADELAHKLDSGELDAAIVYDLELPSSWQSTTLLTRHPALVVARDHPLADSPGPVTLKDLASEPMVLFDTNPSANHAMQVCAAAGFTPRIGYRSANFETVRAFVGWGLGWTIMLQQPQVNTTYGGLEVVSRPIDDPVLEPVRLLIAWKQDVMLSRVTREFIRFVVHATEEPIP</sequence>
<evidence type="ECO:0000256" key="2">
    <source>
        <dbReference type="ARBA" id="ARBA00023015"/>
    </source>
</evidence>
<comment type="caution">
    <text evidence="6">The sequence shown here is derived from an EMBL/GenBank/DDBJ whole genome shotgun (WGS) entry which is preliminary data.</text>
</comment>
<name>A0A318LHC8_9PSEU</name>
<dbReference type="PROSITE" id="PS50931">
    <property type="entry name" value="HTH_LYSR"/>
    <property type="match status" value="1"/>
</dbReference>
<dbReference type="GO" id="GO:0005829">
    <property type="term" value="C:cytosol"/>
    <property type="evidence" value="ECO:0007669"/>
    <property type="project" value="TreeGrafter"/>
</dbReference>
<dbReference type="Gene3D" id="3.40.190.10">
    <property type="entry name" value="Periplasmic binding protein-like II"/>
    <property type="match status" value="2"/>
</dbReference>
<keyword evidence="2" id="KW-0805">Transcription regulation</keyword>
<keyword evidence="4" id="KW-0804">Transcription</keyword>
<dbReference type="FunFam" id="1.10.10.10:FF:000001">
    <property type="entry name" value="LysR family transcriptional regulator"/>
    <property type="match status" value="1"/>
</dbReference>
<keyword evidence="7" id="KW-1185">Reference proteome</keyword>
<dbReference type="AlphaFoldDB" id="A0A318LHC8"/>
<dbReference type="GO" id="GO:0003700">
    <property type="term" value="F:DNA-binding transcription factor activity"/>
    <property type="evidence" value="ECO:0007669"/>
    <property type="project" value="InterPro"/>
</dbReference>
<dbReference type="Proteomes" id="UP000247892">
    <property type="component" value="Unassembled WGS sequence"/>
</dbReference>
<proteinExistence type="inferred from homology"/>
<evidence type="ECO:0000256" key="1">
    <source>
        <dbReference type="ARBA" id="ARBA00009437"/>
    </source>
</evidence>
<dbReference type="SUPFAM" id="SSF46785">
    <property type="entry name" value="Winged helix' DNA-binding domain"/>
    <property type="match status" value="1"/>
</dbReference>
<evidence type="ECO:0000313" key="6">
    <source>
        <dbReference type="EMBL" id="PXY18733.1"/>
    </source>
</evidence>
<accession>A0A318LHC8</accession>
<reference evidence="6 7" key="1">
    <citation type="submission" date="2016-07" db="EMBL/GenBank/DDBJ databases">
        <title>Draft genome sequence of Prauserella sp. YIM 121212, isolated from alkaline soil.</title>
        <authorList>
            <person name="Ruckert C."/>
            <person name="Albersmeier A."/>
            <person name="Jiang C.-L."/>
            <person name="Jiang Y."/>
            <person name="Kalinowski J."/>
            <person name="Schneider O."/>
            <person name="Winkler A."/>
            <person name="Zotchev S.B."/>
        </authorList>
    </citation>
    <scope>NUCLEOTIDE SEQUENCE [LARGE SCALE GENOMIC DNA]</scope>
    <source>
        <strain evidence="6 7">YIM 121212</strain>
    </source>
</reference>
<protein>
    <submittedName>
        <fullName evidence="6">LysR family transcriptional regulator</fullName>
    </submittedName>
</protein>